<gene>
    <name evidence="1" type="ORF">V1264_009102</name>
</gene>
<proteinExistence type="predicted"/>
<dbReference type="AlphaFoldDB" id="A0AAN9ARK5"/>
<organism evidence="1 2">
    <name type="scientific">Littorina saxatilis</name>
    <dbReference type="NCBI Taxonomy" id="31220"/>
    <lineage>
        <taxon>Eukaryota</taxon>
        <taxon>Metazoa</taxon>
        <taxon>Spiralia</taxon>
        <taxon>Lophotrochozoa</taxon>
        <taxon>Mollusca</taxon>
        <taxon>Gastropoda</taxon>
        <taxon>Caenogastropoda</taxon>
        <taxon>Littorinimorpha</taxon>
        <taxon>Littorinoidea</taxon>
        <taxon>Littorinidae</taxon>
        <taxon>Littorina</taxon>
    </lineage>
</organism>
<name>A0AAN9ARK5_9CAEN</name>
<dbReference type="Proteomes" id="UP001374579">
    <property type="component" value="Unassembled WGS sequence"/>
</dbReference>
<protein>
    <submittedName>
        <fullName evidence="1">Uncharacterized protein</fullName>
    </submittedName>
</protein>
<evidence type="ECO:0000313" key="1">
    <source>
        <dbReference type="EMBL" id="KAK7091419.1"/>
    </source>
</evidence>
<evidence type="ECO:0000313" key="2">
    <source>
        <dbReference type="Proteomes" id="UP001374579"/>
    </source>
</evidence>
<keyword evidence="2" id="KW-1185">Reference proteome</keyword>
<reference evidence="1 2" key="1">
    <citation type="submission" date="2024-02" db="EMBL/GenBank/DDBJ databases">
        <title>Chromosome-scale genome assembly of the rough periwinkle Littorina saxatilis.</title>
        <authorList>
            <person name="De Jode A."/>
            <person name="Faria R."/>
            <person name="Formenti G."/>
            <person name="Sims Y."/>
            <person name="Smith T.P."/>
            <person name="Tracey A."/>
            <person name="Wood J.M.D."/>
            <person name="Zagrodzka Z.B."/>
            <person name="Johannesson K."/>
            <person name="Butlin R.K."/>
            <person name="Leder E.H."/>
        </authorList>
    </citation>
    <scope>NUCLEOTIDE SEQUENCE [LARGE SCALE GENOMIC DNA]</scope>
    <source>
        <strain evidence="1">Snail1</strain>
        <tissue evidence="1">Muscle</tissue>
    </source>
</reference>
<dbReference type="EMBL" id="JBAMIC010000022">
    <property type="protein sequence ID" value="KAK7091419.1"/>
    <property type="molecule type" value="Genomic_DNA"/>
</dbReference>
<comment type="caution">
    <text evidence="1">The sequence shown here is derived from an EMBL/GenBank/DDBJ whole genome shotgun (WGS) entry which is preliminary data.</text>
</comment>
<accession>A0AAN9ARK5</accession>
<sequence>MSQPVSDKLSLEILQSLSPFSPEGSDLVTRASRDLLMTCIKTDLRVHKVFFSHVVPDPLQEQVDLRTFPMEPLAVALLGETMANTKDDYKFHSTINKGAVDDALRDIYGSLQWKKLGFQMYSLVYPEVVQDAASGVSLKDFMGYDADVWAERLVQHIQEPRWTASVQQRIVRGHYTEDDYNRDMNALFVKLHLLDPQSVIPAYQFLLNKRALPAVNLELATRNYLGGPLDWRVLQFDVENAERKPTAPLPGVTRSLDSPHMEVFHGTAVDDFIVTECRNLGLWSGLRPDNVSRLAHTRDKCRMM</sequence>